<gene>
    <name evidence="1" type="ORF">H663_003370</name>
</gene>
<evidence type="ECO:0000313" key="1">
    <source>
        <dbReference type="EMBL" id="PVE44012.1"/>
    </source>
</evidence>
<sequence>MPKIKLMNIHQLSVTYEERQDRLLLRLNTQDSQEFRFWLTRRMCSRLMPAIDQSVVRLEAAQPGVAAADPAAKQMLTELKRDAFLQKADFSTPFEAKAQQLPLGDEPLLITDAQLNLQAGGGLSINFQEKVPDAPVKSCQLNLQASLVHGLIHLIQQALVKADWGYTAAPAAAPAEAAPSEAAAPPRYTH</sequence>
<dbReference type="EMBL" id="LFYT02000003">
    <property type="protein sequence ID" value="PVE44012.1"/>
    <property type="molecule type" value="Genomic_DNA"/>
</dbReference>
<keyword evidence="2" id="KW-1185">Reference proteome</keyword>
<protein>
    <submittedName>
        <fullName evidence="1">Uncharacterized protein</fullName>
    </submittedName>
</protein>
<dbReference type="Proteomes" id="UP000037507">
    <property type="component" value="Unassembled WGS sequence"/>
</dbReference>
<comment type="caution">
    <text evidence="1">The sequence shown here is derived from an EMBL/GenBank/DDBJ whole genome shotgun (WGS) entry which is preliminary data.</text>
</comment>
<accession>A0A2T7UH79</accession>
<proteinExistence type="predicted"/>
<dbReference type="AlphaFoldDB" id="A0A2T7UH79"/>
<reference evidence="1" key="1">
    <citation type="submission" date="2017-04" db="EMBL/GenBank/DDBJ databases">
        <title>Unexpected and diverse lifestyles within the genus Limnohabitans.</title>
        <authorList>
            <person name="Kasalicky V."/>
            <person name="Mehrshad M."/>
            <person name="Andrei S.-A."/>
            <person name="Salcher M."/>
            <person name="Kratochvilova H."/>
            <person name="Simek K."/>
            <person name="Ghai R."/>
        </authorList>
    </citation>
    <scope>NUCLEOTIDE SEQUENCE [LARGE SCALE GENOMIC DNA]</scope>
    <source>
        <strain evidence="1">II-D5</strain>
    </source>
</reference>
<organism evidence="1 2">
    <name type="scientific">Limnohabitans planktonicus II-D5</name>
    <dbReference type="NCBI Taxonomy" id="1293045"/>
    <lineage>
        <taxon>Bacteria</taxon>
        <taxon>Pseudomonadati</taxon>
        <taxon>Pseudomonadota</taxon>
        <taxon>Betaproteobacteria</taxon>
        <taxon>Burkholderiales</taxon>
        <taxon>Comamonadaceae</taxon>
        <taxon>Limnohabitans</taxon>
    </lineage>
</organism>
<name>A0A2T7UH79_9BURK</name>
<evidence type="ECO:0000313" key="2">
    <source>
        <dbReference type="Proteomes" id="UP000037507"/>
    </source>
</evidence>